<dbReference type="Pfam" id="PF02080">
    <property type="entry name" value="TrkA_C"/>
    <property type="match status" value="1"/>
</dbReference>
<evidence type="ECO:0000259" key="1">
    <source>
        <dbReference type="PROSITE" id="PS51202"/>
    </source>
</evidence>
<dbReference type="EMBL" id="CP012542">
    <property type="protein sequence ID" value="QCD45039.1"/>
    <property type="molecule type" value="Genomic_DNA"/>
</dbReference>
<dbReference type="Gene3D" id="3.30.70.1450">
    <property type="entry name" value="Regulator of K+ conductance, C-terminal domain"/>
    <property type="match status" value="1"/>
</dbReference>
<dbReference type="InterPro" id="IPR006037">
    <property type="entry name" value="RCK_C"/>
</dbReference>
<dbReference type="GO" id="GO:0008324">
    <property type="term" value="F:monoatomic cation transmembrane transporter activity"/>
    <property type="evidence" value="ECO:0007669"/>
    <property type="project" value="InterPro"/>
</dbReference>
<feature type="domain" description="RCK C-terminal" evidence="1">
    <location>
        <begin position="138"/>
        <end position="219"/>
    </location>
</feature>
<dbReference type="InterPro" id="IPR036721">
    <property type="entry name" value="RCK_C_sf"/>
</dbReference>
<accession>A0A6G5QHG1</accession>
<proteinExistence type="predicted"/>
<dbReference type="RefSeq" id="WP_171993915.1">
    <property type="nucleotide sequence ID" value="NZ_CP012542.1"/>
</dbReference>
<dbReference type="GO" id="GO:0006813">
    <property type="term" value="P:potassium ion transport"/>
    <property type="evidence" value="ECO:0007669"/>
    <property type="project" value="InterPro"/>
</dbReference>
<name>A0A6G5QHG1_9BACT</name>
<reference evidence="2 3" key="1">
    <citation type="submission" date="2016-07" db="EMBL/GenBank/DDBJ databases">
        <title>Comparative genomics of the Campylobacter concisus group.</title>
        <authorList>
            <person name="Miller W.G."/>
            <person name="Yee E."/>
            <person name="Chapman M.H."/>
            <person name="Huynh S."/>
            <person name="Bono J.L."/>
            <person name="On S.L.W."/>
            <person name="StLeger J."/>
            <person name="Foster G."/>
            <person name="Parker C.T."/>
        </authorList>
    </citation>
    <scope>NUCLEOTIDE SEQUENCE [LARGE SCALE GENOMIC DNA]</scope>
    <source>
        <strain evidence="2 3">CCUG 21559</strain>
    </source>
</reference>
<dbReference type="SUPFAM" id="SSF116726">
    <property type="entry name" value="TrkA C-terminal domain-like"/>
    <property type="match status" value="1"/>
</dbReference>
<dbReference type="PROSITE" id="PS51202">
    <property type="entry name" value="RCK_C"/>
    <property type="match status" value="1"/>
</dbReference>
<organism evidence="2 3">
    <name type="scientific">Campylobacter mucosalis CCUG 21559</name>
    <dbReference type="NCBI Taxonomy" id="1032067"/>
    <lineage>
        <taxon>Bacteria</taxon>
        <taxon>Pseudomonadati</taxon>
        <taxon>Campylobacterota</taxon>
        <taxon>Epsilonproteobacteria</taxon>
        <taxon>Campylobacterales</taxon>
        <taxon>Campylobacteraceae</taxon>
        <taxon>Campylobacter</taxon>
    </lineage>
</organism>
<evidence type="ECO:0000313" key="2">
    <source>
        <dbReference type="EMBL" id="QCD45039.1"/>
    </source>
</evidence>
<evidence type="ECO:0000313" key="3">
    <source>
        <dbReference type="Proteomes" id="UP000503264"/>
    </source>
</evidence>
<dbReference type="AlphaFoldDB" id="A0A6G5QHG1"/>
<dbReference type="Proteomes" id="UP000503264">
    <property type="component" value="Chromosome"/>
</dbReference>
<protein>
    <submittedName>
        <fullName evidence="2">Putative TrkA domain protein</fullName>
    </submittedName>
</protein>
<gene>
    <name evidence="2" type="ORF">CMUC_1274</name>
</gene>
<keyword evidence="3" id="KW-1185">Reference proteome</keyword>
<sequence length="471" mass="54293">MKEILIIADGALAQSFISRLYTARSNLQHYTIVTQDTKILETKNTSESFSFYEFDPTSYSKLKAVVDGYFSQFIVIMHDKDEALAVYENLRKISTKTEIVLLVLWDIPQILSDDKHLELVDTRSIISSHFVGHLPDMPAMADNIGLGEGEIMEVKVPVGSAYMYRHINSIQQKKWRIALIYRSNEIIIPKPGVMIRPNDSLIIVGDPIVLQSVFRSIKREPGQFPSPFGSNIYIFIDMRQMSEKRVKKLIDDGLFLNSHLKNKRLFFVVINPTFGQNLNTLKSFRDDKKINVVFDYFSYNNARIRSDIHSMDIGFIVCDKEYFFKFKELFYQLKRPVLKTADIAFKDIKQGIILSDGKENIENQSAVIMDFSAQLDMDIKLYYFDGKNSDTSTLAEHFESLNNLFEKSISIENSKDKNPILRLSNRQDMLQFIAFSDDIVKNDKFAFLSTNITKHYKKLSKNAQLFVPMGS</sequence>